<reference evidence="4" key="1">
    <citation type="journal article" date="2019" name="Int. J. Syst. Evol. Microbiol.">
        <title>The Global Catalogue of Microorganisms (GCM) 10K type strain sequencing project: providing services to taxonomists for standard genome sequencing and annotation.</title>
        <authorList>
            <consortium name="The Broad Institute Genomics Platform"/>
            <consortium name="The Broad Institute Genome Sequencing Center for Infectious Disease"/>
            <person name="Wu L."/>
            <person name="Ma J."/>
        </authorList>
    </citation>
    <scope>NUCLEOTIDE SEQUENCE [LARGE SCALE GENOMIC DNA]</scope>
    <source>
        <strain evidence="4">JCM 17494</strain>
    </source>
</reference>
<dbReference type="RefSeq" id="WP_346130851.1">
    <property type="nucleotide sequence ID" value="NZ_BAABBE010000008.1"/>
</dbReference>
<keyword evidence="4" id="KW-1185">Reference proteome</keyword>
<dbReference type="InterPro" id="IPR001128">
    <property type="entry name" value="Cyt_P450"/>
</dbReference>
<dbReference type="SUPFAM" id="SSF48264">
    <property type="entry name" value="Cytochrome P450"/>
    <property type="match status" value="1"/>
</dbReference>
<sequence length="377" mass="41478">MSIVHLTGQDDPYPVYEAIRAKGAIAEDGGMFITTSHAVCNKVLRDRRFGVRFSDGSLPAMNSVGLAPPSFLESDPPDHTRLRRLAAPAFSPKMIDSYRPRVEKLAESLLDNDSMDLIEGFATPLPIMVISDLLGIPDKDTRSFAEYGMLVASSDTAQSPGPLNQATGRITALFERLIDERRRGPGDDVISSLVASEGEQKLTVRELMGTLLLLLVAGFETTVNLIGNGTMAFLDHPDQWDLLKRNPDLAPAAVEEVLRWAPPVHYTGRVAHQDVPDVHRRLKRDNGIYLVLAAGNRDPDVYPDPHRFDITRTGQPEHLAFSSGIHYCLGASLARMEGDVVFRVLARKWPRITQTAAATFRDSTTIRGFASLPVSRS</sequence>
<keyword evidence="2" id="KW-0560">Oxidoreductase</keyword>
<dbReference type="InterPro" id="IPR002397">
    <property type="entry name" value="Cyt_P450_B"/>
</dbReference>
<dbReference type="InterPro" id="IPR017972">
    <property type="entry name" value="Cyt_P450_CS"/>
</dbReference>
<dbReference type="CDD" id="cd20625">
    <property type="entry name" value="CYP164-like"/>
    <property type="match status" value="1"/>
</dbReference>
<evidence type="ECO:0000256" key="2">
    <source>
        <dbReference type="RuleBase" id="RU000461"/>
    </source>
</evidence>
<gene>
    <name evidence="3" type="ORF">GCM10022267_33110</name>
</gene>
<accession>A0ABP7B0I2</accession>
<organism evidence="3 4">
    <name type="scientific">Lentzea roselyniae</name>
    <dbReference type="NCBI Taxonomy" id="531940"/>
    <lineage>
        <taxon>Bacteria</taxon>
        <taxon>Bacillati</taxon>
        <taxon>Actinomycetota</taxon>
        <taxon>Actinomycetes</taxon>
        <taxon>Pseudonocardiales</taxon>
        <taxon>Pseudonocardiaceae</taxon>
        <taxon>Lentzea</taxon>
    </lineage>
</organism>
<keyword evidence="2" id="KW-0479">Metal-binding</keyword>
<comment type="caution">
    <text evidence="3">The sequence shown here is derived from an EMBL/GenBank/DDBJ whole genome shotgun (WGS) entry which is preliminary data.</text>
</comment>
<dbReference type="PROSITE" id="PS00086">
    <property type="entry name" value="CYTOCHROME_P450"/>
    <property type="match status" value="1"/>
</dbReference>
<dbReference type="Pfam" id="PF00067">
    <property type="entry name" value="p450"/>
    <property type="match status" value="1"/>
</dbReference>
<keyword evidence="2" id="KW-0503">Monooxygenase</keyword>
<dbReference type="EMBL" id="BAABBE010000008">
    <property type="protein sequence ID" value="GAA3643993.1"/>
    <property type="molecule type" value="Genomic_DNA"/>
</dbReference>
<protein>
    <submittedName>
        <fullName evidence="3">Cytochrome P450</fullName>
    </submittedName>
</protein>
<evidence type="ECO:0000313" key="3">
    <source>
        <dbReference type="EMBL" id="GAA3643993.1"/>
    </source>
</evidence>
<keyword evidence="2" id="KW-0408">Iron</keyword>
<evidence type="ECO:0000256" key="1">
    <source>
        <dbReference type="ARBA" id="ARBA00010617"/>
    </source>
</evidence>
<comment type="similarity">
    <text evidence="1 2">Belongs to the cytochrome P450 family.</text>
</comment>
<dbReference type="Gene3D" id="1.10.630.10">
    <property type="entry name" value="Cytochrome P450"/>
    <property type="match status" value="1"/>
</dbReference>
<evidence type="ECO:0000313" key="4">
    <source>
        <dbReference type="Proteomes" id="UP001500711"/>
    </source>
</evidence>
<dbReference type="PANTHER" id="PTHR46696">
    <property type="entry name" value="P450, PUTATIVE (EUROFUNG)-RELATED"/>
    <property type="match status" value="1"/>
</dbReference>
<dbReference type="PRINTS" id="PR00359">
    <property type="entry name" value="BP450"/>
</dbReference>
<keyword evidence="2" id="KW-0349">Heme</keyword>
<dbReference type="InterPro" id="IPR036396">
    <property type="entry name" value="Cyt_P450_sf"/>
</dbReference>
<dbReference type="PRINTS" id="PR00385">
    <property type="entry name" value="P450"/>
</dbReference>
<proteinExistence type="inferred from homology"/>
<dbReference type="PANTHER" id="PTHR46696:SF4">
    <property type="entry name" value="BIOTIN BIOSYNTHESIS CYTOCHROME P450"/>
    <property type="match status" value="1"/>
</dbReference>
<dbReference type="Proteomes" id="UP001500711">
    <property type="component" value="Unassembled WGS sequence"/>
</dbReference>
<name>A0ABP7B0I2_9PSEU</name>